<name>K0PVE6_9HYPH</name>
<organism evidence="1 2">
    <name type="scientific">Rhizobium mesoamericanum STM3625</name>
    <dbReference type="NCBI Taxonomy" id="1211777"/>
    <lineage>
        <taxon>Bacteria</taxon>
        <taxon>Pseudomonadati</taxon>
        <taxon>Pseudomonadota</taxon>
        <taxon>Alphaproteobacteria</taxon>
        <taxon>Hyphomicrobiales</taxon>
        <taxon>Rhizobiaceae</taxon>
        <taxon>Rhizobium/Agrobacterium group</taxon>
        <taxon>Rhizobium</taxon>
    </lineage>
</organism>
<reference evidence="1 2" key="1">
    <citation type="journal article" date="2013" name="Genome Announc.">
        <title>Draft Genome Sequence of Rhizobium mesoamericanum STM3625, a Nitrogen-Fixing Symbiont of Mimosa pudica Isolated in French Guiana (South America).</title>
        <authorList>
            <person name="Moulin L."/>
            <person name="Mornico D."/>
            <person name="Melkonian R."/>
            <person name="Klonowska A."/>
        </authorList>
    </citation>
    <scope>NUCLEOTIDE SEQUENCE [LARGE SCALE GENOMIC DNA]</scope>
    <source>
        <strain evidence="1 2">STM3625</strain>
    </source>
</reference>
<dbReference type="Proteomes" id="UP000009319">
    <property type="component" value="Unassembled WGS sequence"/>
</dbReference>
<accession>K0PVE6</accession>
<gene>
    <name evidence="1" type="ORF">BN77_2640</name>
</gene>
<evidence type="ECO:0000313" key="1">
    <source>
        <dbReference type="EMBL" id="CCM75485.1"/>
    </source>
</evidence>
<sequence>MATPRYYHVSPPTQQEQSVAIAAAIDAMIGDISTELGAKATLRFQTKTVVLSRHLNS</sequence>
<keyword evidence="2" id="KW-1185">Reference proteome</keyword>
<dbReference type="AlphaFoldDB" id="K0PVE6"/>
<comment type="caution">
    <text evidence="1">The sequence shown here is derived from an EMBL/GenBank/DDBJ whole genome shotgun (WGS) entry which is preliminary data.</text>
</comment>
<dbReference type="HOGENOM" id="CLU_2993618_0_0_5"/>
<dbReference type="EMBL" id="CANI01000016">
    <property type="protein sequence ID" value="CCM75485.1"/>
    <property type="molecule type" value="Genomic_DNA"/>
</dbReference>
<protein>
    <submittedName>
        <fullName evidence="1">Uncharacterized protein</fullName>
    </submittedName>
</protein>
<evidence type="ECO:0000313" key="2">
    <source>
        <dbReference type="Proteomes" id="UP000009319"/>
    </source>
</evidence>
<dbReference type="RefSeq" id="WP_007532258.1">
    <property type="nucleotide sequence ID" value="NZ_HF536772.1"/>
</dbReference>
<proteinExistence type="predicted"/>